<feature type="binding site" evidence="5">
    <location>
        <position position="760"/>
    </location>
    <ligand>
        <name>S-adenosyl-L-methionine</name>
        <dbReference type="ChEBI" id="CHEBI:59789"/>
    </ligand>
</feature>
<evidence type="ECO:0000256" key="6">
    <source>
        <dbReference type="SAM" id="MobiDB-lite"/>
    </source>
</evidence>
<dbReference type="Gene3D" id="3.30.70.1170">
    <property type="entry name" value="Sun protein, domain 3"/>
    <property type="match status" value="1"/>
</dbReference>
<dbReference type="EMBL" id="CDMZ01000753">
    <property type="protein sequence ID" value="CEM20827.1"/>
    <property type="molecule type" value="Genomic_DNA"/>
</dbReference>
<organism evidence="8">
    <name type="scientific">Chromera velia CCMP2878</name>
    <dbReference type="NCBI Taxonomy" id="1169474"/>
    <lineage>
        <taxon>Eukaryota</taxon>
        <taxon>Sar</taxon>
        <taxon>Alveolata</taxon>
        <taxon>Colpodellida</taxon>
        <taxon>Chromeraceae</taxon>
        <taxon>Chromera</taxon>
    </lineage>
</organism>
<evidence type="ECO:0000256" key="1">
    <source>
        <dbReference type="ARBA" id="ARBA00022603"/>
    </source>
</evidence>
<feature type="compositionally biased region" description="Basic residues" evidence="6">
    <location>
        <begin position="660"/>
        <end position="679"/>
    </location>
</feature>
<gene>
    <name evidence="8" type="ORF">Cvel_19475</name>
</gene>
<sequence>MLDAGLSSSRRRQVVPFHEVEVRRAPLVSNVVVPRRDGTLLETGNLEETTESSSQPSQLKELARDTADPEKEGVRSRSTLSFRDFHLSCLLASYETSSAEKLFDSDGELTLPFDVHISEYFATNKAIGSKDRRRISDKAFDIMRWKSLFEWLTLNDPGGTPGVGRESGGDPATAMEGRAERSHFEDGEGGRGRGLGDAESEVAKFFRSKGRGHASFSQGEEGEEKFRLLTPMSQIEALVRKYNDLMKQQAERQAEENRAGRGGGMFDQSPFADREDIPIHMRFACPLKLWDRLVNTYGVEGAKMCMSSSNRPGPTFLRANTLKISRGRLFHRLRNKVVDELKVVSEDEADLFLQCVDWVPDPSRLPPAPVQSRHSRRERLPLATGEAKLVPVPPPSEADVKKERSTAAELRKISKVAGLALSFYEELRMLHSSNAGRPLALSHAELEKLPVIPPQSCLMLGTDRRLPLSGASRRLRLTSLDEYRWGLFEIQDAGSQLISSLMRVQKNERVLDYCAGAGGKSLALAAQMAFVNGLQEIQRDRMKVANGQTDGRSLSQTAMKDVHHLGSGKLFLYDTRPGSLFEAGVRMKRAGLDPEVAQILWPAASDLMEMEEARLLKDRLSKGLGKIPKPPRKVGTGEQVDPLIELINGAVPTRADGRSPHGKRKGKERARDKIQRRKLRDVMRSREAGREGGAEEEELDSDSIESGDRETDPNRGSLRDSKVVKQGGIAGIIESSWPDRWLMSEAEKFLKGSMHWVVVDVPCSGSGTYRRSPDSKWRFSLEALNALVKLQRQIFAEALKFLRPDGRMVYITCSVLREENEDQLEYFMRTHDLEVDEGYPCRPGGFFVDLAEREQERSAGGAESQSAGGEDAFANEQPSMPKPVPLILRLMPTEEGPDGFFGVVLKRREPAK</sequence>
<feature type="active site" description="Nucleophile" evidence="5">
    <location>
        <position position="813"/>
    </location>
</feature>
<feature type="region of interest" description="Disordered" evidence="6">
    <location>
        <begin position="158"/>
        <end position="197"/>
    </location>
</feature>
<dbReference type="PRINTS" id="PR02008">
    <property type="entry name" value="RCMTFAMILY"/>
</dbReference>
<dbReference type="GO" id="GO:0003723">
    <property type="term" value="F:RNA binding"/>
    <property type="evidence" value="ECO:0007669"/>
    <property type="project" value="UniProtKB-UniRule"/>
</dbReference>
<feature type="region of interest" description="Disordered" evidence="6">
    <location>
        <begin position="41"/>
        <end position="75"/>
    </location>
</feature>
<feature type="region of interest" description="Disordered" evidence="6">
    <location>
        <begin position="249"/>
        <end position="271"/>
    </location>
</feature>
<dbReference type="VEuPathDB" id="CryptoDB:Cvel_19475"/>
<dbReference type="InterPro" id="IPR023267">
    <property type="entry name" value="RCMT"/>
</dbReference>
<dbReference type="PROSITE" id="PS51686">
    <property type="entry name" value="SAM_MT_RSMB_NOP"/>
    <property type="match status" value="1"/>
</dbReference>
<feature type="compositionally biased region" description="Basic and acidic residues" evidence="6">
    <location>
        <begin position="177"/>
        <end position="197"/>
    </location>
</feature>
<keyword evidence="1 5" id="KW-0489">Methyltransferase</keyword>
<evidence type="ECO:0000256" key="2">
    <source>
        <dbReference type="ARBA" id="ARBA00022679"/>
    </source>
</evidence>
<dbReference type="SUPFAM" id="SSF53335">
    <property type="entry name" value="S-adenosyl-L-methionine-dependent methyltransferases"/>
    <property type="match status" value="2"/>
</dbReference>
<comment type="caution">
    <text evidence="5">Lacks conserved residue(s) required for the propagation of feature annotation.</text>
</comment>
<protein>
    <recommendedName>
        <fullName evidence="7">SAM-dependent MTase RsmB/NOP-type domain-containing protein</fullName>
    </recommendedName>
</protein>
<dbReference type="AlphaFoldDB" id="A0A0G4FZ82"/>
<feature type="compositionally biased region" description="Basic and acidic residues" evidence="6">
    <location>
        <begin position="680"/>
        <end position="693"/>
    </location>
</feature>
<comment type="similarity">
    <text evidence="5">Belongs to the class I-like SAM-binding methyltransferase superfamily. RsmB/NOP family.</text>
</comment>
<keyword evidence="3 5" id="KW-0949">S-adenosyl-L-methionine</keyword>
<feature type="compositionally biased region" description="Basic and acidic residues" evidence="6">
    <location>
        <begin position="61"/>
        <end position="75"/>
    </location>
</feature>
<dbReference type="InterPro" id="IPR001678">
    <property type="entry name" value="MeTrfase_RsmB-F_NOP2_dom"/>
</dbReference>
<accession>A0A0G4FZ82</accession>
<evidence type="ECO:0000256" key="5">
    <source>
        <dbReference type="PROSITE-ProRule" id="PRU01023"/>
    </source>
</evidence>
<evidence type="ECO:0000259" key="7">
    <source>
        <dbReference type="PROSITE" id="PS51686"/>
    </source>
</evidence>
<dbReference type="GO" id="GO:0000470">
    <property type="term" value="P:maturation of LSU-rRNA"/>
    <property type="evidence" value="ECO:0007669"/>
    <property type="project" value="TreeGrafter"/>
</dbReference>
<dbReference type="PANTHER" id="PTHR22807">
    <property type="entry name" value="NOP2 YEAST -RELATED NOL1/NOP2/FMU SUN DOMAIN-CONTAINING"/>
    <property type="match status" value="1"/>
</dbReference>
<dbReference type="GO" id="GO:0009383">
    <property type="term" value="F:rRNA (cytosine-C5-)-methyltransferase activity"/>
    <property type="evidence" value="ECO:0007669"/>
    <property type="project" value="TreeGrafter"/>
</dbReference>
<keyword evidence="4 5" id="KW-0694">RNA-binding</keyword>
<feature type="compositionally biased region" description="Low complexity" evidence="6">
    <location>
        <begin position="858"/>
        <end position="870"/>
    </location>
</feature>
<dbReference type="InterPro" id="IPR029063">
    <property type="entry name" value="SAM-dependent_MTases_sf"/>
</dbReference>
<feature type="compositionally biased region" description="Basic and acidic residues" evidence="6">
    <location>
        <begin position="706"/>
        <end position="721"/>
    </location>
</feature>
<feature type="compositionally biased region" description="Acidic residues" evidence="6">
    <location>
        <begin position="694"/>
        <end position="705"/>
    </location>
</feature>
<name>A0A0G4FZ82_9ALVE</name>
<evidence type="ECO:0000256" key="3">
    <source>
        <dbReference type="ARBA" id="ARBA00022691"/>
    </source>
</evidence>
<evidence type="ECO:0000256" key="4">
    <source>
        <dbReference type="ARBA" id="ARBA00022884"/>
    </source>
</evidence>
<evidence type="ECO:0000313" key="8">
    <source>
        <dbReference type="EMBL" id="CEM20827.1"/>
    </source>
</evidence>
<dbReference type="InterPro" id="IPR049560">
    <property type="entry name" value="MeTrfase_RsmB-F_NOP2_cat"/>
</dbReference>
<proteinExistence type="inferred from homology"/>
<dbReference type="Pfam" id="PF01189">
    <property type="entry name" value="Methyltr_RsmB-F"/>
    <property type="match status" value="1"/>
</dbReference>
<feature type="compositionally biased region" description="Basic and acidic residues" evidence="6">
    <location>
        <begin position="249"/>
        <end position="259"/>
    </location>
</feature>
<dbReference type="GO" id="GO:0070475">
    <property type="term" value="P:rRNA base methylation"/>
    <property type="evidence" value="ECO:0007669"/>
    <property type="project" value="TreeGrafter"/>
</dbReference>
<feature type="region of interest" description="Disordered" evidence="6">
    <location>
        <begin position="857"/>
        <end position="881"/>
    </location>
</feature>
<reference evidence="8" key="1">
    <citation type="submission" date="2014-11" db="EMBL/GenBank/DDBJ databases">
        <authorList>
            <person name="Otto D Thomas"/>
            <person name="Naeem Raeece"/>
        </authorList>
    </citation>
    <scope>NUCLEOTIDE SEQUENCE</scope>
</reference>
<feature type="region of interest" description="Disordered" evidence="6">
    <location>
        <begin position="648"/>
        <end position="721"/>
    </location>
</feature>
<dbReference type="Gene3D" id="3.40.50.150">
    <property type="entry name" value="Vaccinia Virus protein VP39"/>
    <property type="match status" value="2"/>
</dbReference>
<feature type="compositionally biased region" description="Low complexity" evidence="6">
    <location>
        <begin position="41"/>
        <end position="54"/>
    </location>
</feature>
<keyword evidence="2 5" id="KW-0808">Transferase</keyword>
<feature type="region of interest" description="Disordered" evidence="6">
    <location>
        <begin position="622"/>
        <end position="641"/>
    </location>
</feature>
<feature type="domain" description="SAM-dependent MTase RsmB/NOP-type" evidence="7">
    <location>
        <begin position="757"/>
        <end position="908"/>
    </location>
</feature>
<dbReference type="GO" id="GO:0005730">
    <property type="term" value="C:nucleolus"/>
    <property type="evidence" value="ECO:0007669"/>
    <property type="project" value="TreeGrafter"/>
</dbReference>
<dbReference type="PANTHER" id="PTHR22807:SF54">
    <property type="entry name" value="CHROMOSOME UNDETERMINED SCAFFOLD_82, WHOLE GENOME SHOTGUN SEQUENCE"/>
    <property type="match status" value="1"/>
</dbReference>